<evidence type="ECO:0000313" key="3">
    <source>
        <dbReference type="EMBL" id="ACN26087.1"/>
    </source>
</evidence>
<accession>C0HGD4</accession>
<reference evidence="3" key="1">
    <citation type="journal article" date="2009" name="PLoS Genet.">
        <title>Sequencing, mapping, and analysis of 27,455 maize full-length cDNAs.</title>
        <authorList>
            <person name="Soderlund C."/>
            <person name="Descour A."/>
            <person name="Kudrna D."/>
            <person name="Bomhoff M."/>
            <person name="Boyd L."/>
            <person name="Currie J."/>
            <person name="Angelova A."/>
            <person name="Collura K."/>
            <person name="Wissotski M."/>
            <person name="Ashley E."/>
            <person name="Morrow D."/>
            <person name="Fernandes J."/>
            <person name="Walbot V."/>
            <person name="Yu Y."/>
        </authorList>
    </citation>
    <scope>NUCLEOTIDE SEQUENCE</scope>
    <source>
        <strain evidence="3">B73</strain>
    </source>
</reference>
<evidence type="ECO:0000256" key="1">
    <source>
        <dbReference type="SAM" id="MobiDB-lite"/>
    </source>
</evidence>
<feature type="domain" description="Single-stranded DNA binding protein Ssb-like OB fold" evidence="2">
    <location>
        <begin position="19"/>
        <end position="74"/>
    </location>
</feature>
<dbReference type="InterPro" id="IPR012340">
    <property type="entry name" value="NA-bd_OB-fold"/>
</dbReference>
<name>C0HGD4_MAIZE</name>
<dbReference type="EMBL" id="BT061390">
    <property type="protein sequence ID" value="ACN26087.1"/>
    <property type="molecule type" value="mRNA"/>
</dbReference>
<protein>
    <recommendedName>
        <fullName evidence="2">Single-stranded DNA binding protein Ssb-like OB fold domain-containing protein</fullName>
    </recommendedName>
</protein>
<feature type="region of interest" description="Disordered" evidence="1">
    <location>
        <begin position="1"/>
        <end position="22"/>
    </location>
</feature>
<dbReference type="AlphaFoldDB" id="C0HGD4"/>
<sequence>MAADSGARRQPSFTKVDQLRPGTHGHNLILKVVDSKMVVQRGREGGPQGRQMRIAECLVGDETGIIVFTARNDQGSPNSFPIPSQYLTLNLTAYHSLCIRLVLIQSI</sequence>
<dbReference type="SUPFAM" id="SSF50249">
    <property type="entry name" value="Nucleic acid-binding proteins"/>
    <property type="match status" value="1"/>
</dbReference>
<organism evidence="3">
    <name type="scientific">Zea mays</name>
    <name type="common">Maize</name>
    <dbReference type="NCBI Taxonomy" id="4577"/>
    <lineage>
        <taxon>Eukaryota</taxon>
        <taxon>Viridiplantae</taxon>
        <taxon>Streptophyta</taxon>
        <taxon>Embryophyta</taxon>
        <taxon>Tracheophyta</taxon>
        <taxon>Spermatophyta</taxon>
        <taxon>Magnoliopsida</taxon>
        <taxon>Liliopsida</taxon>
        <taxon>Poales</taxon>
        <taxon>Poaceae</taxon>
        <taxon>PACMAD clade</taxon>
        <taxon>Panicoideae</taxon>
        <taxon>Andropogonodae</taxon>
        <taxon>Andropogoneae</taxon>
        <taxon>Tripsacinae</taxon>
        <taxon>Zea</taxon>
    </lineage>
</organism>
<dbReference type="PANTHER" id="PTHR31472:SF4">
    <property type="entry name" value="OS05G0100800 PROTEIN"/>
    <property type="match status" value="1"/>
</dbReference>
<dbReference type="ExpressionAtlas" id="C0HGD4">
    <property type="expression patterns" value="baseline and differential"/>
</dbReference>
<dbReference type="PANTHER" id="PTHR31472">
    <property type="entry name" value="OS05G0244600 PROTEIN"/>
    <property type="match status" value="1"/>
</dbReference>
<dbReference type="Pfam" id="PF21473">
    <property type="entry name" value="OB_Ssb-like"/>
    <property type="match status" value="1"/>
</dbReference>
<dbReference type="Gene3D" id="2.40.50.140">
    <property type="entry name" value="Nucleic acid-binding proteins"/>
    <property type="match status" value="1"/>
</dbReference>
<proteinExistence type="evidence at transcript level"/>
<evidence type="ECO:0000259" key="2">
    <source>
        <dbReference type="Pfam" id="PF21473"/>
    </source>
</evidence>
<dbReference type="InterPro" id="IPR048970">
    <property type="entry name" value="OB_Ssb-like"/>
</dbReference>